<evidence type="ECO:0000313" key="2">
    <source>
        <dbReference type="EMBL" id="EUA65438.1"/>
    </source>
</evidence>
<gene>
    <name evidence="2" type="ORF">I553_10735</name>
</gene>
<feature type="compositionally biased region" description="Low complexity" evidence="1">
    <location>
        <begin position="124"/>
        <end position="136"/>
    </location>
</feature>
<dbReference type="PATRIC" id="fig|1299334.3.peg.2420"/>
<protein>
    <submittedName>
        <fullName evidence="2">Uncharacterized protein</fullName>
    </submittedName>
</protein>
<evidence type="ECO:0000256" key="1">
    <source>
        <dbReference type="SAM" id="MobiDB-lite"/>
    </source>
</evidence>
<dbReference type="EMBL" id="JAOB01000027">
    <property type="protein sequence ID" value="EUA65438.1"/>
    <property type="molecule type" value="Genomic_DNA"/>
</dbReference>
<organism evidence="2">
    <name type="scientific">Mycobacterium xenopi 4042</name>
    <dbReference type="NCBI Taxonomy" id="1299334"/>
    <lineage>
        <taxon>Bacteria</taxon>
        <taxon>Bacillati</taxon>
        <taxon>Actinomycetota</taxon>
        <taxon>Actinomycetes</taxon>
        <taxon>Mycobacteriales</taxon>
        <taxon>Mycobacteriaceae</taxon>
        <taxon>Mycobacterium</taxon>
    </lineage>
</organism>
<reference evidence="2" key="1">
    <citation type="submission" date="2014-01" db="EMBL/GenBank/DDBJ databases">
        <authorList>
            <person name="Brown-Elliot B."/>
            <person name="Wallace R."/>
            <person name="Lenaerts A."/>
            <person name="Ordway D."/>
            <person name="DeGroote M.A."/>
            <person name="Parker T."/>
            <person name="Sizemore C."/>
            <person name="Tallon L.J."/>
            <person name="Sadzewicz L.K."/>
            <person name="Sengamalay N."/>
            <person name="Fraser C.M."/>
            <person name="Hine E."/>
            <person name="Shefchek K.A."/>
            <person name="Das S.P."/>
            <person name="Tettelin H."/>
        </authorList>
    </citation>
    <scope>NUCLEOTIDE SEQUENCE [LARGE SCALE GENOMIC DNA]</scope>
    <source>
        <strain evidence="2">4042</strain>
    </source>
</reference>
<comment type="caution">
    <text evidence="2">The sequence shown here is derived from an EMBL/GenBank/DDBJ whole genome shotgun (WGS) entry which is preliminary data.</text>
</comment>
<accession>X8DCH3</accession>
<proteinExistence type="predicted"/>
<feature type="region of interest" description="Disordered" evidence="1">
    <location>
        <begin position="106"/>
        <end position="180"/>
    </location>
</feature>
<dbReference type="AlphaFoldDB" id="X8DCH3"/>
<sequence>MRAWQIDGQILELTLDGPYVITAVRILPGVDRELDGQDQWLRYRTVSRGLWSFDDPEHTKVPQVTGDRRELLTQPVAPASCASKPNADCRLVASHVWLTIVKTTQPANPTACPQQRPARRGDDFSAFGSAASRSSATQPAKRAPTPVVAHHPAIRPVSCAGRRSLPGTNSRHPAPARPRHTLAVTRFSMGSVSHSGHPYPAP</sequence>
<name>X8DCH3_MYCXE</name>